<dbReference type="InterPro" id="IPR044613">
    <property type="entry name" value="Nep1/2-like"/>
</dbReference>
<evidence type="ECO:0000256" key="1">
    <source>
        <dbReference type="ARBA" id="ARBA00005234"/>
    </source>
</evidence>
<dbReference type="PANTHER" id="PTHR46468:SF1">
    <property type="entry name" value="SENTRIN-SPECIFIC PROTEASE 8"/>
    <property type="match status" value="1"/>
</dbReference>
<reference evidence="7" key="1">
    <citation type="submission" date="2022-11" db="UniProtKB">
        <authorList>
            <consortium name="WormBaseParasite"/>
        </authorList>
    </citation>
    <scope>IDENTIFICATION</scope>
</reference>
<comment type="similarity">
    <text evidence="1">Belongs to the peptidase C48 family.</text>
</comment>
<evidence type="ECO:0000313" key="6">
    <source>
        <dbReference type="Proteomes" id="UP000887569"/>
    </source>
</evidence>
<dbReference type="AlphaFoldDB" id="A0A915BFA5"/>
<dbReference type="Gene3D" id="3.40.395.10">
    <property type="entry name" value="Adenoviral Proteinase, Chain A"/>
    <property type="match status" value="1"/>
</dbReference>
<dbReference type="PANTHER" id="PTHR46468">
    <property type="entry name" value="SENTRIN-SPECIFIC PROTEASE 8"/>
    <property type="match status" value="1"/>
</dbReference>
<name>A0A915BFA5_PARUN</name>
<accession>A0A915BFA5</accession>
<keyword evidence="6" id="KW-1185">Reference proteome</keyword>
<dbReference type="SUPFAM" id="SSF54001">
    <property type="entry name" value="Cysteine proteinases"/>
    <property type="match status" value="1"/>
</dbReference>
<protein>
    <submittedName>
        <fullName evidence="7">Ubiquitin-like protease family profile domain-containing protein</fullName>
    </submittedName>
</protein>
<evidence type="ECO:0000256" key="2">
    <source>
        <dbReference type="ARBA" id="ARBA00022670"/>
    </source>
</evidence>
<dbReference type="GO" id="GO:0019784">
    <property type="term" value="F:deNEDDylase activity"/>
    <property type="evidence" value="ECO:0007669"/>
    <property type="project" value="InterPro"/>
</dbReference>
<dbReference type="InterPro" id="IPR003653">
    <property type="entry name" value="Peptidase_C48_C"/>
</dbReference>
<evidence type="ECO:0000259" key="5">
    <source>
        <dbReference type="PROSITE" id="PS50600"/>
    </source>
</evidence>
<sequence>MFADVDRRVLSYGDTVLHESDLQTLKNDTWLNDRILTFAVEYLYDTMLNETEKQKVCIVQAAVCQMFKFVDWKGATSLCESLSLADKEHIIFVMNNHSDPTSPGGSHWSVLFYHSGDLHFSLVDSLPNPSLDAAQQLLKTITKCLGLRSAELIVADAAKQRNGSDCGVYAIEFVRIYLRNLHNPSAVDFTEVSAKEVAIQRDCWLAIIRNLVNEENITHCAV</sequence>
<proteinExistence type="inferred from homology"/>
<dbReference type="InterPro" id="IPR038765">
    <property type="entry name" value="Papain-like_cys_pep_sf"/>
</dbReference>
<evidence type="ECO:0000256" key="3">
    <source>
        <dbReference type="ARBA" id="ARBA00022801"/>
    </source>
</evidence>
<dbReference type="Pfam" id="PF02902">
    <property type="entry name" value="Peptidase_C48"/>
    <property type="match status" value="1"/>
</dbReference>
<evidence type="ECO:0000256" key="4">
    <source>
        <dbReference type="ARBA" id="ARBA00022807"/>
    </source>
</evidence>
<dbReference type="GO" id="GO:0006508">
    <property type="term" value="P:proteolysis"/>
    <property type="evidence" value="ECO:0007669"/>
    <property type="project" value="UniProtKB-KW"/>
</dbReference>
<dbReference type="GO" id="GO:0000338">
    <property type="term" value="P:protein deneddylation"/>
    <property type="evidence" value="ECO:0007669"/>
    <property type="project" value="TreeGrafter"/>
</dbReference>
<keyword evidence="4" id="KW-0788">Thiol protease</keyword>
<dbReference type="Proteomes" id="UP000887569">
    <property type="component" value="Unplaced"/>
</dbReference>
<organism evidence="6 7">
    <name type="scientific">Parascaris univalens</name>
    <name type="common">Nematode worm</name>
    <dbReference type="NCBI Taxonomy" id="6257"/>
    <lineage>
        <taxon>Eukaryota</taxon>
        <taxon>Metazoa</taxon>
        <taxon>Ecdysozoa</taxon>
        <taxon>Nematoda</taxon>
        <taxon>Chromadorea</taxon>
        <taxon>Rhabditida</taxon>
        <taxon>Spirurina</taxon>
        <taxon>Ascaridomorpha</taxon>
        <taxon>Ascaridoidea</taxon>
        <taxon>Ascarididae</taxon>
        <taxon>Parascaris</taxon>
    </lineage>
</organism>
<keyword evidence="2" id="KW-0645">Protease</keyword>
<dbReference type="GO" id="GO:0008234">
    <property type="term" value="F:cysteine-type peptidase activity"/>
    <property type="evidence" value="ECO:0007669"/>
    <property type="project" value="UniProtKB-KW"/>
</dbReference>
<feature type="domain" description="Ubiquitin-like protease family profile" evidence="5">
    <location>
        <begin position="15"/>
        <end position="177"/>
    </location>
</feature>
<keyword evidence="3" id="KW-0378">Hydrolase</keyword>
<dbReference type="PROSITE" id="PS50600">
    <property type="entry name" value="ULP_PROTEASE"/>
    <property type="match status" value="1"/>
</dbReference>
<evidence type="ECO:0000313" key="7">
    <source>
        <dbReference type="WBParaSite" id="PgR037_g073_t01"/>
    </source>
</evidence>
<dbReference type="WBParaSite" id="PgR037_g073_t01">
    <property type="protein sequence ID" value="PgR037_g073_t01"/>
    <property type="gene ID" value="PgR037_g073"/>
</dbReference>